<dbReference type="WBParaSite" id="TREG1_21950.1">
    <property type="protein sequence ID" value="TREG1_21950.1"/>
    <property type="gene ID" value="TREG1_21950"/>
</dbReference>
<feature type="transmembrane region" description="Helical" evidence="1">
    <location>
        <begin position="92"/>
        <end position="111"/>
    </location>
</feature>
<organism evidence="2 3">
    <name type="scientific">Trichobilharzia regenti</name>
    <name type="common">Nasal bird schistosome</name>
    <dbReference type="NCBI Taxonomy" id="157069"/>
    <lineage>
        <taxon>Eukaryota</taxon>
        <taxon>Metazoa</taxon>
        <taxon>Spiralia</taxon>
        <taxon>Lophotrochozoa</taxon>
        <taxon>Platyhelminthes</taxon>
        <taxon>Trematoda</taxon>
        <taxon>Digenea</taxon>
        <taxon>Strigeidida</taxon>
        <taxon>Schistosomatoidea</taxon>
        <taxon>Schistosomatidae</taxon>
        <taxon>Trichobilharzia</taxon>
    </lineage>
</organism>
<reference evidence="3" key="2">
    <citation type="submission" date="2023-11" db="UniProtKB">
        <authorList>
            <consortium name="WormBaseParasite"/>
        </authorList>
    </citation>
    <scope>IDENTIFICATION</scope>
</reference>
<sequence>MCVCVRELVCLKQKMKRAPTCNYLLINKLVCKHEVKVVSHSRQASLNIIISFTKCLEFFFTNSLSLEHTLIMCIQLILGCCYSVVLMKFLRFLFASVSFTLFLVSFSVHQFSSVNAFHLNF</sequence>
<evidence type="ECO:0000256" key="1">
    <source>
        <dbReference type="SAM" id="Phobius"/>
    </source>
</evidence>
<keyword evidence="1" id="KW-0812">Transmembrane</keyword>
<keyword evidence="1" id="KW-0472">Membrane</keyword>
<evidence type="ECO:0000313" key="3">
    <source>
        <dbReference type="WBParaSite" id="TREG1_21950.1"/>
    </source>
</evidence>
<dbReference type="Proteomes" id="UP000050795">
    <property type="component" value="Unassembled WGS sequence"/>
</dbReference>
<name>A0AA85J9X2_TRIRE</name>
<evidence type="ECO:0000313" key="2">
    <source>
        <dbReference type="Proteomes" id="UP000050795"/>
    </source>
</evidence>
<keyword evidence="2" id="KW-1185">Reference proteome</keyword>
<keyword evidence="1" id="KW-1133">Transmembrane helix</keyword>
<accession>A0AA85J9X2</accession>
<dbReference type="AlphaFoldDB" id="A0AA85J9X2"/>
<protein>
    <submittedName>
        <fullName evidence="3">Uncharacterized protein</fullName>
    </submittedName>
</protein>
<reference evidence="2" key="1">
    <citation type="submission" date="2022-06" db="EMBL/GenBank/DDBJ databases">
        <authorList>
            <person name="Berger JAMES D."/>
            <person name="Berger JAMES D."/>
        </authorList>
    </citation>
    <scope>NUCLEOTIDE SEQUENCE [LARGE SCALE GENOMIC DNA]</scope>
</reference>
<proteinExistence type="predicted"/>